<evidence type="ECO:0000256" key="1">
    <source>
        <dbReference type="SAM" id="MobiDB-lite"/>
    </source>
</evidence>
<gene>
    <name evidence="2" type="ORF">BRADI_3g37387v3</name>
</gene>
<keyword evidence="4" id="KW-1185">Reference proteome</keyword>
<dbReference type="Proteomes" id="UP000008810">
    <property type="component" value="Chromosome 3"/>
</dbReference>
<reference evidence="2 3" key="1">
    <citation type="journal article" date="2010" name="Nature">
        <title>Genome sequencing and analysis of the model grass Brachypodium distachyon.</title>
        <authorList>
            <consortium name="International Brachypodium Initiative"/>
        </authorList>
    </citation>
    <scope>NUCLEOTIDE SEQUENCE [LARGE SCALE GENOMIC DNA]</scope>
    <source>
        <strain evidence="2 3">Bd21</strain>
    </source>
</reference>
<feature type="region of interest" description="Disordered" evidence="1">
    <location>
        <begin position="123"/>
        <end position="144"/>
    </location>
</feature>
<dbReference type="AlphaFoldDB" id="A0A2K2D1R3"/>
<reference evidence="2" key="2">
    <citation type="submission" date="2017-06" db="EMBL/GenBank/DDBJ databases">
        <title>WGS assembly of Brachypodium distachyon.</title>
        <authorList>
            <consortium name="The International Brachypodium Initiative"/>
            <person name="Lucas S."/>
            <person name="Harmon-Smith M."/>
            <person name="Lail K."/>
            <person name="Tice H."/>
            <person name="Grimwood J."/>
            <person name="Bruce D."/>
            <person name="Barry K."/>
            <person name="Shu S."/>
            <person name="Lindquist E."/>
            <person name="Wang M."/>
            <person name="Pitluck S."/>
            <person name="Vogel J.P."/>
            <person name="Garvin D.F."/>
            <person name="Mockler T.C."/>
            <person name="Schmutz J."/>
            <person name="Rokhsar D."/>
            <person name="Bevan M.W."/>
        </authorList>
    </citation>
    <scope>NUCLEOTIDE SEQUENCE</scope>
    <source>
        <strain evidence="2">Bd21</strain>
    </source>
</reference>
<organism evidence="2">
    <name type="scientific">Brachypodium distachyon</name>
    <name type="common">Purple false brome</name>
    <name type="synonym">Trachynia distachya</name>
    <dbReference type="NCBI Taxonomy" id="15368"/>
    <lineage>
        <taxon>Eukaryota</taxon>
        <taxon>Viridiplantae</taxon>
        <taxon>Streptophyta</taxon>
        <taxon>Embryophyta</taxon>
        <taxon>Tracheophyta</taxon>
        <taxon>Spermatophyta</taxon>
        <taxon>Magnoliopsida</taxon>
        <taxon>Liliopsida</taxon>
        <taxon>Poales</taxon>
        <taxon>Poaceae</taxon>
        <taxon>BOP clade</taxon>
        <taxon>Pooideae</taxon>
        <taxon>Stipodae</taxon>
        <taxon>Brachypodieae</taxon>
        <taxon>Brachypodium</taxon>
    </lineage>
</organism>
<feature type="region of interest" description="Disordered" evidence="1">
    <location>
        <begin position="43"/>
        <end position="106"/>
    </location>
</feature>
<evidence type="ECO:0000313" key="2">
    <source>
        <dbReference type="EMBL" id="PNT68224.1"/>
    </source>
</evidence>
<evidence type="ECO:0000313" key="3">
    <source>
        <dbReference type="EnsemblPlants" id="PNT68224"/>
    </source>
</evidence>
<dbReference type="EMBL" id="CM000882">
    <property type="protein sequence ID" value="PNT68224.1"/>
    <property type="molecule type" value="Genomic_DNA"/>
</dbReference>
<feature type="compositionally biased region" description="Basic residues" evidence="1">
    <location>
        <begin position="48"/>
        <end position="58"/>
    </location>
</feature>
<protein>
    <submittedName>
        <fullName evidence="2 3">Uncharacterized protein</fullName>
    </submittedName>
</protein>
<sequence length="209" mass="22816">MPPTAVSAARACCCTPSCRPCCCTLSHASLLLRASLPPSAWLLGGARGRARPRRRRSATRAARAERGVVGRRRAGQRGAAAGAPRGRGPGGAGRRRRRQGRRSAAAGAVGVCTALQQRAVTRGDRLASSASRQKAPGRTFTPYNFPLQKERNLMLHLFRTTSYTSKRRQRVPVRVCEGLHSSKSSNILHSVLKLKRESVRKSVYQYLFN</sequence>
<reference evidence="3" key="3">
    <citation type="submission" date="2018-08" db="UniProtKB">
        <authorList>
            <consortium name="EnsemblPlants"/>
        </authorList>
    </citation>
    <scope>IDENTIFICATION</scope>
    <source>
        <strain evidence="3">cv. Bd21</strain>
    </source>
</reference>
<proteinExistence type="predicted"/>
<name>A0A2K2D1R3_BRADI</name>
<dbReference type="InParanoid" id="A0A2K2D1R3"/>
<dbReference type="Gramene" id="PNT68224">
    <property type="protein sequence ID" value="PNT68224"/>
    <property type="gene ID" value="BRADI_3g37387v3"/>
</dbReference>
<dbReference type="EnsemblPlants" id="PNT68224">
    <property type="protein sequence ID" value="PNT68224"/>
    <property type="gene ID" value="BRADI_3g37387v3"/>
</dbReference>
<evidence type="ECO:0000313" key="4">
    <source>
        <dbReference type="Proteomes" id="UP000008810"/>
    </source>
</evidence>
<accession>A0A2K2D1R3</accession>